<evidence type="ECO:0000313" key="4">
    <source>
        <dbReference type="EMBL" id="MBF1129800.1"/>
    </source>
</evidence>
<dbReference type="InterPro" id="IPR022488">
    <property type="entry name" value="PPK2-related"/>
</dbReference>
<dbReference type="PANTHER" id="PTHR34383:SF3">
    <property type="entry name" value="POLYPHOSPHATE:AMP PHOSPHOTRANSFERASE"/>
    <property type="match status" value="1"/>
</dbReference>
<organism evidence="4 5">
    <name type="scientific">Dialister invisus</name>
    <dbReference type="NCBI Taxonomy" id="218538"/>
    <lineage>
        <taxon>Bacteria</taxon>
        <taxon>Bacillati</taxon>
        <taxon>Bacillota</taxon>
        <taxon>Negativicutes</taxon>
        <taxon>Veillonellales</taxon>
        <taxon>Veillonellaceae</taxon>
        <taxon>Dialister</taxon>
    </lineage>
</organism>
<dbReference type="InterPro" id="IPR027417">
    <property type="entry name" value="P-loop_NTPase"/>
</dbReference>
<dbReference type="PANTHER" id="PTHR34383">
    <property type="entry name" value="POLYPHOSPHATE:AMP PHOSPHOTRANSFERASE-RELATED"/>
    <property type="match status" value="1"/>
</dbReference>
<accession>A0A930B950</accession>
<dbReference type="GO" id="GO:0008976">
    <property type="term" value="F:polyphosphate kinase activity"/>
    <property type="evidence" value="ECO:0007669"/>
    <property type="project" value="InterPro"/>
</dbReference>
<gene>
    <name evidence="4" type="ORF">HXL70_07140</name>
</gene>
<dbReference type="AlphaFoldDB" id="A0A930B950"/>
<dbReference type="SUPFAM" id="SSF52540">
    <property type="entry name" value="P-loop containing nucleoside triphosphate hydrolases"/>
    <property type="match status" value="1"/>
</dbReference>
<dbReference type="GO" id="GO:0006797">
    <property type="term" value="P:polyphosphate metabolic process"/>
    <property type="evidence" value="ECO:0007669"/>
    <property type="project" value="InterPro"/>
</dbReference>
<evidence type="ECO:0000256" key="1">
    <source>
        <dbReference type="ARBA" id="ARBA00022679"/>
    </source>
</evidence>
<dbReference type="InterPro" id="IPR016898">
    <property type="entry name" value="Polyphosphate_phosphotransfera"/>
</dbReference>
<dbReference type="PIRSF" id="PIRSF028756">
    <property type="entry name" value="PPK2_prd"/>
    <property type="match status" value="1"/>
</dbReference>
<dbReference type="NCBIfam" id="TIGR03709">
    <property type="entry name" value="PPK2_rel_1"/>
    <property type="match status" value="1"/>
</dbReference>
<dbReference type="EMBL" id="JABZMK010000055">
    <property type="protein sequence ID" value="MBF1129800.1"/>
    <property type="molecule type" value="Genomic_DNA"/>
</dbReference>
<name>A0A930B950_9FIRM</name>
<reference evidence="4" key="1">
    <citation type="submission" date="2020-04" db="EMBL/GenBank/DDBJ databases">
        <title>Deep metagenomics examines the oral microbiome during advanced dental caries in children, revealing novel taxa and co-occurrences with host molecules.</title>
        <authorList>
            <person name="Baker J.L."/>
            <person name="Morton J.T."/>
            <person name="Dinis M."/>
            <person name="Alvarez R."/>
            <person name="Tran N.C."/>
            <person name="Knight R."/>
            <person name="Edlund A."/>
        </authorList>
    </citation>
    <scope>NUCLEOTIDE SEQUENCE</scope>
    <source>
        <strain evidence="4">JCVI_32_bin.14</strain>
    </source>
</reference>
<dbReference type="InterPro" id="IPR022300">
    <property type="entry name" value="PPK2-rel_1"/>
</dbReference>
<sequence length="311" mass="37240">MENIKKGKIDIDRYRVKENEKVNLKKFPTKRDVDIDKGEVKNAFFPEVIEQLKVYQEKLYAQNTYGLIIVLQAMDAAGKDGTVNHVFANLDPGGVSVASFKQPTTEEKDHDYMWRINKALPPRGNIGIFNRSHYEDVIVTRVHNLISTGQLPRDLIDRNIWMERYEQINNWEKYLHQNGFYMVKIFLHVSKEEQQERLIDRIFNQEKNWKFSMGDIHEREHWDEYRELYEELLENTSKDKSPWYIVPADNKWFTRYVVALITLGVLKKIDPKFPKLSPEEQKQLERFRDMIKKETDKPLEEIRKEMEKEEK</sequence>
<dbReference type="Gene3D" id="3.40.50.300">
    <property type="entry name" value="P-loop containing nucleotide triphosphate hydrolases"/>
    <property type="match status" value="1"/>
</dbReference>
<dbReference type="Proteomes" id="UP000757890">
    <property type="component" value="Unassembled WGS sequence"/>
</dbReference>
<feature type="domain" description="Polyphosphate kinase-2-related" evidence="3">
    <location>
        <begin position="50"/>
        <end position="270"/>
    </location>
</feature>
<proteinExistence type="predicted"/>
<keyword evidence="1" id="KW-0808">Transferase</keyword>
<evidence type="ECO:0000256" key="2">
    <source>
        <dbReference type="ARBA" id="ARBA00022777"/>
    </source>
</evidence>
<evidence type="ECO:0000313" key="5">
    <source>
        <dbReference type="Proteomes" id="UP000757890"/>
    </source>
</evidence>
<keyword evidence="2 4" id="KW-0418">Kinase</keyword>
<evidence type="ECO:0000259" key="3">
    <source>
        <dbReference type="Pfam" id="PF03976"/>
    </source>
</evidence>
<dbReference type="Pfam" id="PF03976">
    <property type="entry name" value="PPK2"/>
    <property type="match status" value="1"/>
</dbReference>
<comment type="caution">
    <text evidence="4">The sequence shown here is derived from an EMBL/GenBank/DDBJ whole genome shotgun (WGS) entry which is preliminary data.</text>
</comment>
<protein>
    <submittedName>
        <fullName evidence="4">Polyphosphate kinase 2 family protein</fullName>
    </submittedName>
</protein>